<proteinExistence type="predicted"/>
<accession>A0AAD1UA28</accession>
<reference evidence="3" key="1">
    <citation type="submission" date="2023-07" db="EMBL/GenBank/DDBJ databases">
        <authorList>
            <consortium name="AG Swart"/>
            <person name="Singh M."/>
            <person name="Singh A."/>
            <person name="Seah K."/>
            <person name="Emmerich C."/>
        </authorList>
    </citation>
    <scope>NUCLEOTIDE SEQUENCE</scope>
    <source>
        <strain evidence="3">DP1</strain>
    </source>
</reference>
<dbReference type="Proteomes" id="UP001295684">
    <property type="component" value="Unassembled WGS sequence"/>
</dbReference>
<dbReference type="EMBL" id="CAMPGE010006387">
    <property type="protein sequence ID" value="CAI2365230.1"/>
    <property type="molecule type" value="Genomic_DNA"/>
</dbReference>
<evidence type="ECO:0000256" key="2">
    <source>
        <dbReference type="SAM" id="Phobius"/>
    </source>
</evidence>
<name>A0AAD1UA28_EUPCR</name>
<feature type="transmembrane region" description="Helical" evidence="2">
    <location>
        <begin position="107"/>
        <end position="130"/>
    </location>
</feature>
<comment type="caution">
    <text evidence="3">The sequence shown here is derived from an EMBL/GenBank/DDBJ whole genome shotgun (WGS) entry which is preliminary data.</text>
</comment>
<sequence length="279" mass="32030">MSFESIDVPNSSHERVVIPSNSTLSGFLRNCYLVNNVPVLVNLIKKKDFDTIIHDCSCILSNYFTIRSNLAKGKIHKSEKLTFLFSSSCCIAFLIMSYYLPRWDDNITYLIIWAVLLSITILVPIGLMVVNTYFKSNDPQDIHEKMIHELETYIEKANHNHLDPEKCVLMLNHRSDKKGLYLSFEIMDGAPVESSGPARIDTEPLQTHGRLRGSNSSEPENVYFEDEISSFIEEKKAEQPQLRTKKKKFGRSPEKSKEIRVSSEIEENFEDINESSEIE</sequence>
<feature type="region of interest" description="Disordered" evidence="1">
    <location>
        <begin position="235"/>
        <end position="263"/>
    </location>
</feature>
<keyword evidence="4" id="KW-1185">Reference proteome</keyword>
<keyword evidence="2" id="KW-0812">Transmembrane</keyword>
<feature type="compositionally biased region" description="Basic and acidic residues" evidence="1">
    <location>
        <begin position="251"/>
        <end position="263"/>
    </location>
</feature>
<gene>
    <name evidence="3" type="ORF">ECRASSUSDP1_LOCUS6580</name>
</gene>
<organism evidence="3 4">
    <name type="scientific">Euplotes crassus</name>
    <dbReference type="NCBI Taxonomy" id="5936"/>
    <lineage>
        <taxon>Eukaryota</taxon>
        <taxon>Sar</taxon>
        <taxon>Alveolata</taxon>
        <taxon>Ciliophora</taxon>
        <taxon>Intramacronucleata</taxon>
        <taxon>Spirotrichea</taxon>
        <taxon>Hypotrichia</taxon>
        <taxon>Euplotida</taxon>
        <taxon>Euplotidae</taxon>
        <taxon>Moneuplotes</taxon>
    </lineage>
</organism>
<evidence type="ECO:0000313" key="3">
    <source>
        <dbReference type="EMBL" id="CAI2365230.1"/>
    </source>
</evidence>
<dbReference type="AlphaFoldDB" id="A0AAD1UA28"/>
<evidence type="ECO:0000256" key="1">
    <source>
        <dbReference type="SAM" id="MobiDB-lite"/>
    </source>
</evidence>
<feature type="transmembrane region" description="Helical" evidence="2">
    <location>
        <begin position="81"/>
        <end position="101"/>
    </location>
</feature>
<evidence type="ECO:0000313" key="4">
    <source>
        <dbReference type="Proteomes" id="UP001295684"/>
    </source>
</evidence>
<keyword evidence="2" id="KW-0472">Membrane</keyword>
<keyword evidence="2" id="KW-1133">Transmembrane helix</keyword>
<protein>
    <submittedName>
        <fullName evidence="3">Uncharacterized protein</fullName>
    </submittedName>
</protein>